<dbReference type="AlphaFoldDB" id="A4RVP1"/>
<dbReference type="RefSeq" id="XP_001417179.1">
    <property type="nucleotide sequence ID" value="XM_001417142.1"/>
</dbReference>
<gene>
    <name evidence="2" type="ORF">OSTLU_24369</name>
</gene>
<proteinExistence type="predicted"/>
<protein>
    <submittedName>
        <fullName evidence="2">Uncharacterized protein</fullName>
    </submittedName>
</protein>
<feature type="transmembrane region" description="Helical" evidence="1">
    <location>
        <begin position="303"/>
        <end position="326"/>
    </location>
</feature>
<organism evidence="2 3">
    <name type="scientific">Ostreococcus lucimarinus (strain CCE9901)</name>
    <dbReference type="NCBI Taxonomy" id="436017"/>
    <lineage>
        <taxon>Eukaryota</taxon>
        <taxon>Viridiplantae</taxon>
        <taxon>Chlorophyta</taxon>
        <taxon>Mamiellophyceae</taxon>
        <taxon>Mamiellales</taxon>
        <taxon>Bathycoccaceae</taxon>
        <taxon>Ostreococcus</taxon>
    </lineage>
</organism>
<dbReference type="Proteomes" id="UP000001568">
    <property type="component" value="Chromosome 4"/>
</dbReference>
<dbReference type="HOGENOM" id="CLU_807496_0_0_1"/>
<keyword evidence="1" id="KW-0812">Transmembrane</keyword>
<evidence type="ECO:0000313" key="3">
    <source>
        <dbReference type="Proteomes" id="UP000001568"/>
    </source>
</evidence>
<evidence type="ECO:0000313" key="2">
    <source>
        <dbReference type="EMBL" id="ABO95472.1"/>
    </source>
</evidence>
<dbReference type="GeneID" id="5001211"/>
<dbReference type="OMA" id="CEKERWA"/>
<evidence type="ECO:0000256" key="1">
    <source>
        <dbReference type="SAM" id="Phobius"/>
    </source>
</evidence>
<dbReference type="EMBL" id="CP000584">
    <property type="protein sequence ID" value="ABO95472.1"/>
    <property type="molecule type" value="Genomic_DNA"/>
</dbReference>
<accession>A4RVP1</accession>
<keyword evidence="1" id="KW-1133">Transmembrane helix</keyword>
<dbReference type="OrthoDB" id="10573077at2759"/>
<keyword evidence="3" id="KW-1185">Reference proteome</keyword>
<reference evidence="2 3" key="1">
    <citation type="journal article" date="2007" name="Proc. Natl. Acad. Sci. U.S.A.">
        <title>The tiny eukaryote Ostreococcus provides genomic insights into the paradox of plankton speciation.</title>
        <authorList>
            <person name="Palenik B."/>
            <person name="Grimwood J."/>
            <person name="Aerts A."/>
            <person name="Rouze P."/>
            <person name="Salamov A."/>
            <person name="Putnam N."/>
            <person name="Dupont C."/>
            <person name="Jorgensen R."/>
            <person name="Derelle E."/>
            <person name="Rombauts S."/>
            <person name="Zhou K."/>
            <person name="Otillar R."/>
            <person name="Merchant S.S."/>
            <person name="Podell S."/>
            <person name="Gaasterland T."/>
            <person name="Napoli C."/>
            <person name="Gendler K."/>
            <person name="Manuell A."/>
            <person name="Tai V."/>
            <person name="Vallon O."/>
            <person name="Piganeau G."/>
            <person name="Jancek S."/>
            <person name="Heijde M."/>
            <person name="Jabbari K."/>
            <person name="Bowler C."/>
            <person name="Lohr M."/>
            <person name="Robbens S."/>
            <person name="Werner G."/>
            <person name="Dubchak I."/>
            <person name="Pazour G.J."/>
            <person name="Ren Q."/>
            <person name="Paulsen I."/>
            <person name="Delwiche C."/>
            <person name="Schmutz J."/>
            <person name="Rokhsar D."/>
            <person name="Van de Peer Y."/>
            <person name="Moreau H."/>
            <person name="Grigoriev I.V."/>
        </authorList>
    </citation>
    <scope>NUCLEOTIDE SEQUENCE [LARGE SCALE GENOMIC DNA]</scope>
    <source>
        <strain evidence="2 3">CCE9901</strain>
    </source>
</reference>
<keyword evidence="1" id="KW-0472">Membrane</keyword>
<dbReference type="STRING" id="436017.A4RVP1"/>
<dbReference type="KEGG" id="olu:OSTLU_24369"/>
<sequence>MAEDARGDDAFDDADAALRTRAMYVKVKFADARGDGDGGEGRRRGDGDGGAVIARFRDAGSRHGKTGDGKSARSASSIRVNGAAVASGEAEITFRREREGAWMSMDEVRFVGDFDFELALDREMWAMGTGRKNEDGTWSMVMTPGASLTRTVSREAERVFYAAAGALPKSPKTAECRVEFGIVGMSQDERVCLVNQIDLPLEKVLGRAQKRIAPVMVGETSAMLPAIDEHTGISTASVSVDAVNAAARQHHKTHWSSFLDRGDMDNLAILSKMRQRYESMMDYQDDYPADPVKLSWFDASLRLGIGVGLGVILGAGLGVGVVVNGFRTISTKRLRSNPKADAEV</sequence>
<dbReference type="Gramene" id="ABO95472">
    <property type="protein sequence ID" value="ABO95472"/>
    <property type="gene ID" value="OSTLU_24369"/>
</dbReference>
<name>A4RVP1_OSTLU</name>